<keyword evidence="3 6" id="KW-1133">Transmembrane helix</keyword>
<feature type="transmembrane region" description="Helical" evidence="6">
    <location>
        <begin position="405"/>
        <end position="425"/>
    </location>
</feature>
<keyword evidence="8" id="KW-0436">Ligase</keyword>
<evidence type="ECO:0000256" key="1">
    <source>
        <dbReference type="ARBA" id="ARBA00004141"/>
    </source>
</evidence>
<evidence type="ECO:0000256" key="5">
    <source>
        <dbReference type="SAM" id="MobiDB-lite"/>
    </source>
</evidence>
<evidence type="ECO:0000256" key="6">
    <source>
        <dbReference type="SAM" id="Phobius"/>
    </source>
</evidence>
<protein>
    <submittedName>
        <fullName evidence="8">O-antigen ligase-like membrane protein</fullName>
    </submittedName>
</protein>
<dbReference type="GO" id="GO:0016874">
    <property type="term" value="F:ligase activity"/>
    <property type="evidence" value="ECO:0007669"/>
    <property type="project" value="UniProtKB-KW"/>
</dbReference>
<evidence type="ECO:0000256" key="2">
    <source>
        <dbReference type="ARBA" id="ARBA00022692"/>
    </source>
</evidence>
<feature type="transmembrane region" description="Helical" evidence="6">
    <location>
        <begin position="437"/>
        <end position="456"/>
    </location>
</feature>
<comment type="caution">
    <text evidence="8">The sequence shown here is derived from an EMBL/GenBank/DDBJ whole genome shotgun (WGS) entry which is preliminary data.</text>
</comment>
<feature type="region of interest" description="Disordered" evidence="5">
    <location>
        <begin position="311"/>
        <end position="343"/>
    </location>
</feature>
<dbReference type="InterPro" id="IPR007016">
    <property type="entry name" value="O-antigen_ligase-rel_domated"/>
</dbReference>
<evidence type="ECO:0000259" key="7">
    <source>
        <dbReference type="Pfam" id="PF04932"/>
    </source>
</evidence>
<feature type="transmembrane region" description="Helical" evidence="6">
    <location>
        <begin position="468"/>
        <end position="485"/>
    </location>
</feature>
<keyword evidence="2 6" id="KW-0812">Transmembrane</keyword>
<proteinExistence type="predicted"/>
<gene>
    <name evidence="8" type="ORF">IP90_01736</name>
</gene>
<sequence>MRSFSLFLPRTDAVVTMAATIPVTDTSTISIRLRCLALAALCFHAFFAMTGFGGQLKPEYGAMLALLLMLASGATPWRELAKQPAARLLAVSTLFVVVHAGYATQVFPSIGYSKQLSAAAELVRLGVFSCVIGWWLSLMPRAIPVLLGLMVAGLLIAIATRMPWADLPLIWSGQYRPKFGLPENLSGQLAALASWLSFCLLLVVWDARSRVRWRGALLAACLLGYAGSFSALLFSQSRGAWLAFVAMLPLTAVALGYARRRNRKTAMPWAPWAPLASVVALSLLLTLGANGIVAKRFAGAQELLPDIATTDEGTAETEAPLSKPAAKSAPTDPAPKPTDATNKAKEINNTAVSVRMELYDLGVERWQQRPLLGWGLRSTSALIAGSGLDLSGQRHAHLHSAYLDALVGMGAIGAVLFGLLFVLLLRELILAWRSGTVSDAGFWTLAGSIGIVLVANGFDSLLWRHAHARAPLEIIFGCCVAYGLIRRRRAAVD</sequence>
<feature type="transmembrane region" description="Helical" evidence="6">
    <location>
        <begin position="60"/>
        <end position="77"/>
    </location>
</feature>
<evidence type="ECO:0000256" key="3">
    <source>
        <dbReference type="ARBA" id="ARBA00022989"/>
    </source>
</evidence>
<dbReference type="Pfam" id="PF04932">
    <property type="entry name" value="Wzy_C"/>
    <property type="match status" value="1"/>
</dbReference>
<accession>A0A562L8A7</accession>
<evidence type="ECO:0000313" key="9">
    <source>
        <dbReference type="Proteomes" id="UP000315167"/>
    </source>
</evidence>
<organism evidence="8 9">
    <name type="scientific">Luteimonas cucumeris</name>
    <dbReference type="NCBI Taxonomy" id="985012"/>
    <lineage>
        <taxon>Bacteria</taxon>
        <taxon>Pseudomonadati</taxon>
        <taxon>Pseudomonadota</taxon>
        <taxon>Gammaproteobacteria</taxon>
        <taxon>Lysobacterales</taxon>
        <taxon>Lysobacteraceae</taxon>
        <taxon>Luteimonas</taxon>
    </lineage>
</organism>
<dbReference type="GO" id="GO:0016020">
    <property type="term" value="C:membrane"/>
    <property type="evidence" value="ECO:0007669"/>
    <property type="project" value="UniProtKB-SubCell"/>
</dbReference>
<comment type="subcellular location">
    <subcellularLocation>
        <location evidence="1">Membrane</location>
        <topology evidence="1">Multi-pass membrane protein</topology>
    </subcellularLocation>
</comment>
<feature type="transmembrane region" description="Helical" evidence="6">
    <location>
        <begin position="270"/>
        <end position="293"/>
    </location>
</feature>
<dbReference type="PANTHER" id="PTHR37422:SF13">
    <property type="entry name" value="LIPOPOLYSACCHARIDE BIOSYNTHESIS PROTEIN PA4999-RELATED"/>
    <property type="match status" value="1"/>
</dbReference>
<feature type="transmembrane region" description="Helical" evidence="6">
    <location>
        <begin position="35"/>
        <end position="54"/>
    </location>
</feature>
<feature type="transmembrane region" description="Helical" evidence="6">
    <location>
        <begin position="185"/>
        <end position="204"/>
    </location>
</feature>
<keyword evidence="4 6" id="KW-0472">Membrane</keyword>
<feature type="transmembrane region" description="Helical" evidence="6">
    <location>
        <begin position="116"/>
        <end position="136"/>
    </location>
</feature>
<feature type="transmembrane region" description="Helical" evidence="6">
    <location>
        <begin position="216"/>
        <end position="234"/>
    </location>
</feature>
<feature type="transmembrane region" description="Helical" evidence="6">
    <location>
        <begin position="89"/>
        <end position="110"/>
    </location>
</feature>
<reference evidence="8 9" key="1">
    <citation type="journal article" date="2015" name="Stand. Genomic Sci.">
        <title>Genomic Encyclopedia of Bacterial and Archaeal Type Strains, Phase III: the genomes of soil and plant-associated and newly described type strains.</title>
        <authorList>
            <person name="Whitman W.B."/>
            <person name="Woyke T."/>
            <person name="Klenk H.P."/>
            <person name="Zhou Y."/>
            <person name="Lilburn T.G."/>
            <person name="Beck B.J."/>
            <person name="De Vos P."/>
            <person name="Vandamme P."/>
            <person name="Eisen J.A."/>
            <person name="Garrity G."/>
            <person name="Hugenholtz P."/>
            <person name="Kyrpides N.C."/>
        </authorList>
    </citation>
    <scope>NUCLEOTIDE SEQUENCE [LARGE SCALE GENOMIC DNA]</scope>
    <source>
        <strain evidence="8 9">CGMCC 1.10821</strain>
    </source>
</reference>
<feature type="compositionally biased region" description="Low complexity" evidence="5">
    <location>
        <begin position="311"/>
        <end position="341"/>
    </location>
</feature>
<feature type="transmembrane region" description="Helical" evidence="6">
    <location>
        <begin position="143"/>
        <end position="165"/>
    </location>
</feature>
<dbReference type="AlphaFoldDB" id="A0A562L8A7"/>
<dbReference type="PANTHER" id="PTHR37422">
    <property type="entry name" value="TEICHURONIC ACID BIOSYNTHESIS PROTEIN TUAE"/>
    <property type="match status" value="1"/>
</dbReference>
<feature type="domain" description="O-antigen ligase-related" evidence="7">
    <location>
        <begin position="228"/>
        <end position="417"/>
    </location>
</feature>
<name>A0A562L8A7_9GAMM</name>
<dbReference type="InterPro" id="IPR051533">
    <property type="entry name" value="WaaL-like"/>
</dbReference>
<keyword evidence="9" id="KW-1185">Reference proteome</keyword>
<evidence type="ECO:0000313" key="8">
    <source>
        <dbReference type="EMBL" id="TWI03917.1"/>
    </source>
</evidence>
<evidence type="ECO:0000256" key="4">
    <source>
        <dbReference type="ARBA" id="ARBA00023136"/>
    </source>
</evidence>
<feature type="transmembrane region" description="Helical" evidence="6">
    <location>
        <begin position="240"/>
        <end position="258"/>
    </location>
</feature>
<dbReference type="EMBL" id="VLKN01000003">
    <property type="protein sequence ID" value="TWI03917.1"/>
    <property type="molecule type" value="Genomic_DNA"/>
</dbReference>
<dbReference type="Proteomes" id="UP000315167">
    <property type="component" value="Unassembled WGS sequence"/>
</dbReference>